<evidence type="ECO:0000313" key="2">
    <source>
        <dbReference type="EMBL" id="BDD00637.1"/>
    </source>
</evidence>
<dbReference type="EMBL" id="AP025293">
    <property type="protein sequence ID" value="BDD00637.1"/>
    <property type="molecule type" value="Genomic_DNA"/>
</dbReference>
<name>A0ABM7VI31_9BACT</name>
<evidence type="ECO:0000313" key="3">
    <source>
        <dbReference type="Proteomes" id="UP001354989"/>
    </source>
</evidence>
<dbReference type="Gene3D" id="2.60.40.3140">
    <property type="match status" value="1"/>
</dbReference>
<sequence length="561" mass="64137">MANMTNVRIQHSVDHPVILDYAFVYNANGELVKKVSKKNLITKSVNSSSSFYQDDLETSFSLFWNAYPYTIKYKYKQKFNQYINIAYWDPALYYGVKTMKGSLTVHMPEDFGYQCEVTDSVKSTNEVVEGLRTLRWEVTDRLLPMPELFGVDPGAQQATVHLTPDQFIYGGEAGSHQSWGDFGDWITRLNHYPAPFDRREAHKVRSMIDSCSSARDKIRVLYHYLQQSTVYVNVSIKEGGLKSYPANYVVKNKYGDCKALTTYMKAMLAQVGIPSYYALVAAGAQQPEISTEFPSQQFNHVILCVPMQKDTLWLENTSTTSPFNYLGTFTQGRYSLLVDGQNSKLVKTPAIKGEDARNEVQETFSLDEQGEWQVAAEIILRGGAFETVNHYFKRGKVPQLETYVKKRLNLKIKKFARCEVADSPQDAHFMKVLCTAKVPMPITSIGESKYLRPPKLLLPAFEVPSKRDRPVLLNMPIEEQRTSVYQLPEGEELTAALPEDFIKESKYGHFHRKYHVTARQLVVESSLAIYRGKISLTDYPDFYAFIKSINKYQQSTYLNLL</sequence>
<keyword evidence="3" id="KW-1185">Reference proteome</keyword>
<dbReference type="Gene3D" id="3.10.620.30">
    <property type="match status" value="1"/>
</dbReference>
<dbReference type="InterPro" id="IPR024618">
    <property type="entry name" value="DUF3857"/>
</dbReference>
<organism evidence="2 3">
    <name type="scientific">Persicobacter psychrovividus</name>
    <dbReference type="NCBI Taxonomy" id="387638"/>
    <lineage>
        <taxon>Bacteria</taxon>
        <taxon>Pseudomonadati</taxon>
        <taxon>Bacteroidota</taxon>
        <taxon>Cytophagia</taxon>
        <taxon>Cytophagales</taxon>
        <taxon>Persicobacteraceae</taxon>
        <taxon>Persicobacter</taxon>
    </lineage>
</organism>
<dbReference type="SUPFAM" id="SSF54001">
    <property type="entry name" value="Cysteine proteinases"/>
    <property type="match status" value="1"/>
</dbReference>
<geneLocation type="plasmid" evidence="2 3">
    <name>pPP1</name>
</geneLocation>
<dbReference type="Gene3D" id="2.60.120.1130">
    <property type="match status" value="1"/>
</dbReference>
<dbReference type="Pfam" id="PF12969">
    <property type="entry name" value="DUF3857"/>
    <property type="match status" value="1"/>
</dbReference>
<dbReference type="InterPro" id="IPR038765">
    <property type="entry name" value="Papain-like_cys_pep_sf"/>
</dbReference>
<evidence type="ECO:0000259" key="1">
    <source>
        <dbReference type="Pfam" id="PF12969"/>
    </source>
</evidence>
<gene>
    <name evidence="2" type="ORF">PEPS_29170</name>
</gene>
<accession>A0ABM7VI31</accession>
<proteinExistence type="predicted"/>
<dbReference type="Proteomes" id="UP001354989">
    <property type="component" value="Plasmid pPP1"/>
</dbReference>
<protein>
    <recommendedName>
        <fullName evidence="1">DUF3857 domain-containing protein</fullName>
    </recommendedName>
</protein>
<keyword evidence="2" id="KW-0614">Plasmid</keyword>
<reference evidence="2 3" key="1">
    <citation type="submission" date="2021-12" db="EMBL/GenBank/DDBJ databases">
        <title>Genome sequencing of bacteria with rrn-lacking chromosome and rrn-plasmid.</title>
        <authorList>
            <person name="Anda M."/>
            <person name="Iwasaki W."/>
        </authorList>
    </citation>
    <scope>NUCLEOTIDE SEQUENCE [LARGE SCALE GENOMIC DNA]</scope>
    <source>
        <strain evidence="2 3">NBRC 101262</strain>
        <plasmid evidence="2 3">pPP1</plasmid>
    </source>
</reference>
<feature type="domain" description="DUF3857" evidence="1">
    <location>
        <begin position="17"/>
        <end position="140"/>
    </location>
</feature>